<evidence type="ECO:0000259" key="2">
    <source>
        <dbReference type="PROSITE" id="PS50011"/>
    </source>
</evidence>
<dbReference type="EMBL" id="MDYQ01000326">
    <property type="protein sequence ID" value="PRP76453.1"/>
    <property type="molecule type" value="Genomic_DNA"/>
</dbReference>
<dbReference type="SUPFAM" id="SSF55550">
    <property type="entry name" value="SH2 domain"/>
    <property type="match status" value="1"/>
</dbReference>
<organism evidence="3 4">
    <name type="scientific">Planoprotostelium fungivorum</name>
    <dbReference type="NCBI Taxonomy" id="1890364"/>
    <lineage>
        <taxon>Eukaryota</taxon>
        <taxon>Amoebozoa</taxon>
        <taxon>Evosea</taxon>
        <taxon>Variosea</taxon>
        <taxon>Cavosteliida</taxon>
        <taxon>Cavosteliaceae</taxon>
        <taxon>Planoprotostelium</taxon>
    </lineage>
</organism>
<feature type="compositionally biased region" description="Basic and acidic residues" evidence="1">
    <location>
        <begin position="545"/>
        <end position="557"/>
    </location>
</feature>
<dbReference type="PROSITE" id="PS00108">
    <property type="entry name" value="PROTEIN_KINASE_ST"/>
    <property type="match status" value="1"/>
</dbReference>
<dbReference type="Proteomes" id="UP000241769">
    <property type="component" value="Unassembled WGS sequence"/>
</dbReference>
<evidence type="ECO:0000313" key="4">
    <source>
        <dbReference type="Proteomes" id="UP000241769"/>
    </source>
</evidence>
<proteinExistence type="predicted"/>
<gene>
    <name evidence="3" type="ORF">PROFUN_12065</name>
</gene>
<evidence type="ECO:0000313" key="3">
    <source>
        <dbReference type="EMBL" id="PRP76453.1"/>
    </source>
</evidence>
<name>A0A2P6MXP7_9EUKA</name>
<reference evidence="3 4" key="1">
    <citation type="journal article" date="2018" name="Genome Biol. Evol.">
        <title>Multiple Roots of Fruiting Body Formation in Amoebozoa.</title>
        <authorList>
            <person name="Hillmann F."/>
            <person name="Forbes G."/>
            <person name="Novohradska S."/>
            <person name="Ferling I."/>
            <person name="Riege K."/>
            <person name="Groth M."/>
            <person name="Westermann M."/>
            <person name="Marz M."/>
            <person name="Spaller T."/>
            <person name="Winckler T."/>
            <person name="Schaap P."/>
            <person name="Glockner G."/>
        </authorList>
    </citation>
    <scope>NUCLEOTIDE SEQUENCE [LARGE SCALE GENOMIC DNA]</scope>
    <source>
        <strain evidence="3 4">Jena</strain>
    </source>
</reference>
<dbReference type="InterPro" id="IPR011009">
    <property type="entry name" value="Kinase-like_dom_sf"/>
</dbReference>
<sequence length="727" mass="81098">MSKNGSPSSPGSGRNTVVLSGTELTPVLRGLVERAIDGKLTSVEYKGEFSKFLKDTNEKVLAHHNLTMDKSLMTSEAQVPVVDLLLGESSRWGTDSLTIVNNGKKSLYFQVRQKIIDKYQLEALPFQGKIRKGETKRIEFKFRAFCTSKFYQLLQIQFSLKKEDLSGTVKKRGIFMRGAEIPPPRPQASIDEILRSNSLVVCLRIESELSAFLDYDEVVLGDKLAGGAFGTVHKATWRDSEVAVKVLHNADQMTTDERDLVKREIALMSKLSFPYIVTYMGSTAAVASQPLCMVMEYIRGGSLTSLIKKQEISFRFRVKVSLDVAKGMAYLHSHNIYHRDLKPDNFLVISQHDDVDVNLKITDFGTSRSNKKSKEDLQRVYGIEDTSSSVTIPDFTSQPGTQEINEPEKQQRNLTNGVGTLIYQAPETLGGQTDYNIEKTDIYSFGVSLLHIFTGIEPYSVDPFDKFSVWDIINFVTRGERLEVSGVEDYRIRNMILNCWQDKPEKRPKFSQVRDELLEILKSAGPQPNPSSPAAAVSSPTKPASVRDQEYTMDDRQQTTPPRSLTSRSLTNPIQPTVSSESPGTAPQSPQSPRGESMSNGSGEKRGMVVPQHADQLCWCGNLDRIKAEQKLLAPHVAPLTFLTRWSDNMGSYVLTYKKREGGLEHIAHIMPVGDGKITVRKSDGTSTPYDSLLKYIDTLREERVIANAYTDAPSTAPGTSLYSFSN</sequence>
<dbReference type="PROSITE" id="PS50011">
    <property type="entry name" value="PROTEIN_KINASE_DOM"/>
    <property type="match status" value="1"/>
</dbReference>
<dbReference type="Gene3D" id="1.10.510.10">
    <property type="entry name" value="Transferase(Phosphotransferase) domain 1"/>
    <property type="match status" value="1"/>
</dbReference>
<feature type="compositionally biased region" description="Low complexity" evidence="1">
    <location>
        <begin position="532"/>
        <end position="544"/>
    </location>
</feature>
<dbReference type="InterPro" id="IPR000719">
    <property type="entry name" value="Prot_kinase_dom"/>
</dbReference>
<comment type="caution">
    <text evidence="3">The sequence shown here is derived from an EMBL/GenBank/DDBJ whole genome shotgun (WGS) entry which is preliminary data.</text>
</comment>
<dbReference type="GO" id="GO:0005524">
    <property type="term" value="F:ATP binding"/>
    <property type="evidence" value="ECO:0007669"/>
    <property type="project" value="InterPro"/>
</dbReference>
<dbReference type="GO" id="GO:0004672">
    <property type="term" value="F:protein kinase activity"/>
    <property type="evidence" value="ECO:0007669"/>
    <property type="project" value="InterPro"/>
</dbReference>
<dbReference type="InterPro" id="IPR036860">
    <property type="entry name" value="SH2_dom_sf"/>
</dbReference>
<dbReference type="InterPro" id="IPR008271">
    <property type="entry name" value="Ser/Thr_kinase_AS"/>
</dbReference>
<dbReference type="STRING" id="1890364.A0A2P6MXP7"/>
<dbReference type="InParanoid" id="A0A2P6MXP7"/>
<feature type="region of interest" description="Disordered" evidence="1">
    <location>
        <begin position="523"/>
        <end position="607"/>
    </location>
</feature>
<dbReference type="Pfam" id="PF00069">
    <property type="entry name" value="Pkinase"/>
    <property type="match status" value="1"/>
</dbReference>
<protein>
    <submittedName>
        <fullName evidence="3">Protein kinase domain containing protein</fullName>
    </submittedName>
</protein>
<dbReference type="OrthoDB" id="19242at2759"/>
<dbReference type="SMART" id="SM00220">
    <property type="entry name" value="S_TKc"/>
    <property type="match status" value="1"/>
</dbReference>
<keyword evidence="4" id="KW-1185">Reference proteome</keyword>
<keyword evidence="3" id="KW-0808">Transferase</keyword>
<accession>A0A2P6MXP7</accession>
<dbReference type="SUPFAM" id="SSF56112">
    <property type="entry name" value="Protein kinase-like (PK-like)"/>
    <property type="match status" value="1"/>
</dbReference>
<dbReference type="PANTHER" id="PTHR45756:SF1">
    <property type="entry name" value="PROTEIN KINASE DOMAIN CONTAINING PROTEIN"/>
    <property type="match status" value="1"/>
</dbReference>
<dbReference type="PANTHER" id="PTHR45756">
    <property type="entry name" value="PALMITOYLTRANSFERASE"/>
    <property type="match status" value="1"/>
</dbReference>
<evidence type="ECO:0000256" key="1">
    <source>
        <dbReference type="SAM" id="MobiDB-lite"/>
    </source>
</evidence>
<feature type="compositionally biased region" description="Polar residues" evidence="1">
    <location>
        <begin position="558"/>
        <end position="602"/>
    </location>
</feature>
<keyword evidence="3" id="KW-0418">Kinase</keyword>
<dbReference type="AlphaFoldDB" id="A0A2P6MXP7"/>
<feature type="domain" description="Protein kinase" evidence="2">
    <location>
        <begin position="218"/>
        <end position="518"/>
    </location>
</feature>
<dbReference type="InterPro" id="IPR053215">
    <property type="entry name" value="TKL_Ser/Thr_kinase"/>
</dbReference>